<protein>
    <submittedName>
        <fullName evidence="1">SRPBCC family protein</fullName>
    </submittedName>
</protein>
<reference evidence="2" key="1">
    <citation type="journal article" date="2019" name="Int. J. Syst. Evol. Microbiol.">
        <title>The Global Catalogue of Microorganisms (GCM) 10K type strain sequencing project: providing services to taxonomists for standard genome sequencing and annotation.</title>
        <authorList>
            <consortium name="The Broad Institute Genomics Platform"/>
            <consortium name="The Broad Institute Genome Sequencing Center for Infectious Disease"/>
            <person name="Wu L."/>
            <person name="Ma J."/>
        </authorList>
    </citation>
    <scope>NUCLEOTIDE SEQUENCE [LARGE SCALE GENOMIC DNA]</scope>
    <source>
        <strain evidence="2">JCM 17939</strain>
    </source>
</reference>
<evidence type="ECO:0000313" key="2">
    <source>
        <dbReference type="Proteomes" id="UP001501442"/>
    </source>
</evidence>
<dbReference type="RefSeq" id="WP_345433417.1">
    <property type="nucleotide sequence ID" value="NZ_BAABHK010000007.1"/>
</dbReference>
<organism evidence="1 2">
    <name type="scientific">Actinoallomurus vinaceus</name>
    <dbReference type="NCBI Taxonomy" id="1080074"/>
    <lineage>
        <taxon>Bacteria</taxon>
        <taxon>Bacillati</taxon>
        <taxon>Actinomycetota</taxon>
        <taxon>Actinomycetes</taxon>
        <taxon>Streptosporangiales</taxon>
        <taxon>Thermomonosporaceae</taxon>
        <taxon>Actinoallomurus</taxon>
    </lineage>
</organism>
<name>A0ABP8UD90_9ACTN</name>
<dbReference type="EMBL" id="BAABHK010000007">
    <property type="protein sequence ID" value="GAA4629396.1"/>
    <property type="molecule type" value="Genomic_DNA"/>
</dbReference>
<dbReference type="Proteomes" id="UP001501442">
    <property type="component" value="Unassembled WGS sequence"/>
</dbReference>
<dbReference type="Gene3D" id="3.30.530.20">
    <property type="match status" value="1"/>
</dbReference>
<dbReference type="CDD" id="cd07821">
    <property type="entry name" value="PYR_PYL_RCAR_like"/>
    <property type="match status" value="1"/>
</dbReference>
<dbReference type="SUPFAM" id="SSF55961">
    <property type="entry name" value="Bet v1-like"/>
    <property type="match status" value="1"/>
</dbReference>
<proteinExistence type="predicted"/>
<evidence type="ECO:0000313" key="1">
    <source>
        <dbReference type="EMBL" id="GAA4629396.1"/>
    </source>
</evidence>
<gene>
    <name evidence="1" type="ORF">GCM10023196_050010</name>
</gene>
<sequence>MPTYDVTVSTTAPPAVVWKLLLDAETWPTWSPVDSLDRERSVGLDPDGRDGVGAIRAFRTGRTVTGERLTELYEERLLAYEDAFNPVLRHYRARIELDEEPAGGTRIRWRGEYETSWPASWYLPRYLSKFMARMARGLGAHAAAIHDEAA</sequence>
<keyword evidence="2" id="KW-1185">Reference proteome</keyword>
<dbReference type="InterPro" id="IPR019587">
    <property type="entry name" value="Polyketide_cyclase/dehydratase"/>
</dbReference>
<comment type="caution">
    <text evidence="1">The sequence shown here is derived from an EMBL/GenBank/DDBJ whole genome shotgun (WGS) entry which is preliminary data.</text>
</comment>
<dbReference type="InterPro" id="IPR023393">
    <property type="entry name" value="START-like_dom_sf"/>
</dbReference>
<dbReference type="Pfam" id="PF10604">
    <property type="entry name" value="Polyketide_cyc2"/>
    <property type="match status" value="1"/>
</dbReference>
<accession>A0ABP8UD90</accession>